<feature type="domain" description="Response regulatory" evidence="2">
    <location>
        <begin position="10"/>
        <end position="133"/>
    </location>
</feature>
<dbReference type="InterPro" id="IPR052893">
    <property type="entry name" value="TCS_response_regulator"/>
</dbReference>
<proteinExistence type="predicted"/>
<gene>
    <name evidence="3" type="ORF">A33Q_4648</name>
</gene>
<accession>S2D3J8</accession>
<evidence type="ECO:0000313" key="3">
    <source>
        <dbReference type="EMBL" id="EOZ91580.1"/>
    </source>
</evidence>
<evidence type="ECO:0000256" key="1">
    <source>
        <dbReference type="PROSITE-ProRule" id="PRU00169"/>
    </source>
</evidence>
<keyword evidence="4" id="KW-1185">Reference proteome</keyword>
<dbReference type="OrthoDB" id="1524091at2"/>
<sequence>MKQNDDSKIPVIIIDDEPGILFLHELMVEESNLSDQVFTFTNPVEGLDYITNLVKKSNRILILLDINMPEMTGWEILEKLEEMEITDQVNVIMATSSIQKSDRVKSQNYPSVKMYLEKPIDLETCLLIKDSLL</sequence>
<dbReference type="SUPFAM" id="SSF52172">
    <property type="entry name" value="CheY-like"/>
    <property type="match status" value="1"/>
</dbReference>
<dbReference type="SMART" id="SM00448">
    <property type="entry name" value="REC"/>
    <property type="match status" value="1"/>
</dbReference>
<name>S2D3J8_INDAL</name>
<dbReference type="AlphaFoldDB" id="S2D3J8"/>
<dbReference type="InterPro" id="IPR011006">
    <property type="entry name" value="CheY-like_superfamily"/>
</dbReference>
<dbReference type="GO" id="GO:0000160">
    <property type="term" value="P:phosphorelay signal transduction system"/>
    <property type="evidence" value="ECO:0007669"/>
    <property type="project" value="InterPro"/>
</dbReference>
<dbReference type="PANTHER" id="PTHR44520:SF2">
    <property type="entry name" value="RESPONSE REGULATOR RCP1"/>
    <property type="match status" value="1"/>
</dbReference>
<evidence type="ECO:0000259" key="2">
    <source>
        <dbReference type="PROSITE" id="PS50110"/>
    </source>
</evidence>
<dbReference type="RefSeq" id="WP_009035485.1">
    <property type="nucleotide sequence ID" value="NZ_ALWO02000054.1"/>
</dbReference>
<dbReference type="eggNOG" id="COG0784">
    <property type="taxonomic scope" value="Bacteria"/>
</dbReference>
<dbReference type="PANTHER" id="PTHR44520">
    <property type="entry name" value="RESPONSE REGULATOR RCP1-RELATED"/>
    <property type="match status" value="1"/>
</dbReference>
<evidence type="ECO:0000313" key="4">
    <source>
        <dbReference type="Proteomes" id="UP000006073"/>
    </source>
</evidence>
<feature type="modified residue" description="4-aspartylphosphate" evidence="1">
    <location>
        <position position="65"/>
    </location>
</feature>
<dbReference type="EMBL" id="ALWO02000054">
    <property type="protein sequence ID" value="EOZ91580.1"/>
    <property type="molecule type" value="Genomic_DNA"/>
</dbReference>
<organism evidence="3 4">
    <name type="scientific">Indibacter alkaliphilus (strain CCUG 57479 / KCTC 22604 / LW1)</name>
    <dbReference type="NCBI Taxonomy" id="1189612"/>
    <lineage>
        <taxon>Bacteria</taxon>
        <taxon>Pseudomonadati</taxon>
        <taxon>Bacteroidota</taxon>
        <taxon>Cytophagia</taxon>
        <taxon>Cytophagales</taxon>
        <taxon>Cyclobacteriaceae</taxon>
    </lineage>
</organism>
<dbReference type="Proteomes" id="UP000006073">
    <property type="component" value="Unassembled WGS sequence"/>
</dbReference>
<dbReference type="InterPro" id="IPR001789">
    <property type="entry name" value="Sig_transdc_resp-reg_receiver"/>
</dbReference>
<dbReference type="PROSITE" id="PS50110">
    <property type="entry name" value="RESPONSE_REGULATORY"/>
    <property type="match status" value="1"/>
</dbReference>
<dbReference type="Pfam" id="PF00072">
    <property type="entry name" value="Response_reg"/>
    <property type="match status" value="1"/>
</dbReference>
<comment type="caution">
    <text evidence="3">The sequence shown here is derived from an EMBL/GenBank/DDBJ whole genome shotgun (WGS) entry which is preliminary data.</text>
</comment>
<protein>
    <submittedName>
        <fullName evidence="3">Response regulator</fullName>
    </submittedName>
</protein>
<reference evidence="3 4" key="1">
    <citation type="journal article" date="2013" name="Genome Announc.">
        <title>Draft Genome Sequence of Indibacter alkaliphilus Strain LW1T, Isolated from Lonar Lake, a Haloalkaline Lake in the Buldana District of Maharashtra, India.</title>
        <authorList>
            <person name="Singh A."/>
            <person name="Kumar Jangir P."/>
            <person name="Sharma R."/>
            <person name="Singh A."/>
            <person name="Kumar Pinnaka A."/>
            <person name="Shivaji S."/>
        </authorList>
    </citation>
    <scope>NUCLEOTIDE SEQUENCE [LARGE SCALE GENOMIC DNA]</scope>
    <source>
        <strain evidence="4">CCUG 57479 / KCTC 22604 / LW1</strain>
    </source>
</reference>
<dbReference type="STRING" id="1189612.A33Q_4648"/>
<keyword evidence="1" id="KW-0597">Phosphoprotein</keyword>
<dbReference type="Gene3D" id="3.40.50.2300">
    <property type="match status" value="1"/>
</dbReference>